<dbReference type="STRING" id="74348.SAMN04488523_1316"/>
<dbReference type="AlphaFoldDB" id="A0A1I2GW55"/>
<dbReference type="SUPFAM" id="SSF51316">
    <property type="entry name" value="Mss4-like"/>
    <property type="match status" value="1"/>
</dbReference>
<dbReference type="OrthoDB" id="7268727at2"/>
<organism evidence="1 2">
    <name type="scientific">Sulfitobacter brevis</name>
    <dbReference type="NCBI Taxonomy" id="74348"/>
    <lineage>
        <taxon>Bacteria</taxon>
        <taxon>Pseudomonadati</taxon>
        <taxon>Pseudomonadota</taxon>
        <taxon>Alphaproteobacteria</taxon>
        <taxon>Rhodobacterales</taxon>
        <taxon>Roseobacteraceae</taxon>
        <taxon>Sulfitobacter</taxon>
    </lineage>
</organism>
<name>A0A1I2GW55_9RHOB</name>
<evidence type="ECO:0000313" key="2">
    <source>
        <dbReference type="Proteomes" id="UP000198977"/>
    </source>
</evidence>
<evidence type="ECO:0008006" key="3">
    <source>
        <dbReference type="Google" id="ProtNLM"/>
    </source>
</evidence>
<dbReference type="RefSeq" id="WP_093925515.1">
    <property type="nucleotide sequence ID" value="NZ_FOMW01000031.1"/>
</dbReference>
<dbReference type="Proteomes" id="UP000198977">
    <property type="component" value="Unassembled WGS sequence"/>
</dbReference>
<dbReference type="Gene3D" id="3.90.1590.10">
    <property type="entry name" value="glutathione-dependent formaldehyde- activating enzyme (gfa)"/>
    <property type="match status" value="1"/>
</dbReference>
<proteinExistence type="predicted"/>
<sequence>MGEATQIGCACGQTHLEVEGRPIASVECCCNSCREAAERMQGLEGAPRTLTDHGTTPFVMYRKDRVRFLAGGANLAGFRLSPEAPSTRVIATCCNTPVYLEFKGGHWLSLYIGLWPSGTNPEPTMRTMASDLPEGATLQDDIPNAKKHSLGFVAKLFGAWIAMGFRNPKTPNTGEINV</sequence>
<accession>A0A1I2GW55</accession>
<keyword evidence="2" id="KW-1185">Reference proteome</keyword>
<dbReference type="EMBL" id="FOMW01000031">
    <property type="protein sequence ID" value="SFF21383.1"/>
    <property type="molecule type" value="Genomic_DNA"/>
</dbReference>
<reference evidence="1 2" key="1">
    <citation type="submission" date="2016-10" db="EMBL/GenBank/DDBJ databases">
        <authorList>
            <person name="de Groot N.N."/>
        </authorList>
    </citation>
    <scope>NUCLEOTIDE SEQUENCE [LARGE SCALE GENOMIC DNA]</scope>
    <source>
        <strain evidence="1 2">DSM 11443</strain>
    </source>
</reference>
<evidence type="ECO:0000313" key="1">
    <source>
        <dbReference type="EMBL" id="SFF21383.1"/>
    </source>
</evidence>
<dbReference type="InterPro" id="IPR011057">
    <property type="entry name" value="Mss4-like_sf"/>
</dbReference>
<gene>
    <name evidence="1" type="ORF">SAMN04488523_1316</name>
</gene>
<protein>
    <recommendedName>
        <fullName evidence="3">CENP-V/GFA domain-containing protein</fullName>
    </recommendedName>
</protein>